<dbReference type="SUPFAM" id="SSF46785">
    <property type="entry name" value="Winged helix' DNA-binding domain"/>
    <property type="match status" value="1"/>
</dbReference>
<dbReference type="InterPro" id="IPR011711">
    <property type="entry name" value="GntR_C"/>
</dbReference>
<dbReference type="SMART" id="SM00895">
    <property type="entry name" value="FCD"/>
    <property type="match status" value="1"/>
</dbReference>
<dbReference type="AlphaFoldDB" id="A0A7Z8JZK9"/>
<dbReference type="InterPro" id="IPR008920">
    <property type="entry name" value="TF_FadR/GntR_C"/>
</dbReference>
<dbReference type="EMBL" id="SZYE01000046">
    <property type="protein sequence ID" value="TKR24052.1"/>
    <property type="molecule type" value="Genomic_DNA"/>
</dbReference>
<proteinExistence type="predicted"/>
<dbReference type="SUPFAM" id="SSF48008">
    <property type="entry name" value="GntR ligand-binding domain-like"/>
    <property type="match status" value="1"/>
</dbReference>
<feature type="domain" description="GntR C-terminal" evidence="4">
    <location>
        <begin position="94"/>
        <end position="215"/>
    </location>
</feature>
<name>A0A7Z8JZK9_9CELL</name>
<dbReference type="Gene3D" id="1.10.10.10">
    <property type="entry name" value="Winged helix-like DNA-binding domain superfamily/Winged helix DNA-binding domain"/>
    <property type="match status" value="1"/>
</dbReference>
<sequence length="230" mass="25481">MPDTHTQHGSDLRLLQQLARLQPSGGGLVPSEAAIAETLHAGRQQVREALAVLESYGAVRSRQGARRLWTGFAPDTFGRHLAATVGDAPRAAAELFEIRHAFETSHVGQASAHMTPAQRDALRRTVRRMTTAARRGSPIDAEDEEFHHLLFASVGNRVFEGVASAFWRLHERIRETSVRVEDLPSVAAMHARICEAVVERDVRLAAHELDAHFWGVRRRLLGPSRSRTEG</sequence>
<reference evidence="5 6" key="1">
    <citation type="submission" date="2019-05" db="EMBL/GenBank/DDBJ databases">
        <title>Genome sequence of Cellulomonas hominis strain CS1.</title>
        <authorList>
            <person name="Belmont J."/>
            <person name="Maclea K.S."/>
        </authorList>
    </citation>
    <scope>NUCLEOTIDE SEQUENCE [LARGE SCALE GENOMIC DNA]</scope>
    <source>
        <strain evidence="5 6">CS1</strain>
    </source>
</reference>
<dbReference type="Pfam" id="PF00392">
    <property type="entry name" value="GntR"/>
    <property type="match status" value="1"/>
</dbReference>
<dbReference type="GO" id="GO:0003677">
    <property type="term" value="F:DNA binding"/>
    <property type="evidence" value="ECO:0007669"/>
    <property type="project" value="UniProtKB-KW"/>
</dbReference>
<dbReference type="GO" id="GO:0003700">
    <property type="term" value="F:DNA-binding transcription factor activity"/>
    <property type="evidence" value="ECO:0007669"/>
    <property type="project" value="InterPro"/>
</dbReference>
<dbReference type="InterPro" id="IPR036390">
    <property type="entry name" value="WH_DNA-bd_sf"/>
</dbReference>
<protein>
    <submittedName>
        <fullName evidence="5">FadR family transcriptional regulator</fullName>
    </submittedName>
</protein>
<dbReference type="InterPro" id="IPR000524">
    <property type="entry name" value="Tscrpt_reg_HTH_GntR"/>
</dbReference>
<gene>
    <name evidence="5" type="ORF">FA014_07985</name>
</gene>
<evidence type="ECO:0000256" key="3">
    <source>
        <dbReference type="ARBA" id="ARBA00023163"/>
    </source>
</evidence>
<evidence type="ECO:0000313" key="5">
    <source>
        <dbReference type="EMBL" id="TKR24052.1"/>
    </source>
</evidence>
<evidence type="ECO:0000256" key="1">
    <source>
        <dbReference type="ARBA" id="ARBA00023015"/>
    </source>
</evidence>
<evidence type="ECO:0000259" key="4">
    <source>
        <dbReference type="SMART" id="SM00895"/>
    </source>
</evidence>
<dbReference type="PANTHER" id="PTHR43537:SF5">
    <property type="entry name" value="UXU OPERON TRANSCRIPTIONAL REGULATOR"/>
    <property type="match status" value="1"/>
</dbReference>
<dbReference type="OrthoDB" id="3575876at2"/>
<keyword evidence="2" id="KW-0238">DNA-binding</keyword>
<keyword evidence="1" id="KW-0805">Transcription regulation</keyword>
<dbReference type="Proteomes" id="UP000308121">
    <property type="component" value="Unassembled WGS sequence"/>
</dbReference>
<dbReference type="InterPro" id="IPR036388">
    <property type="entry name" value="WH-like_DNA-bd_sf"/>
</dbReference>
<comment type="caution">
    <text evidence="5">The sequence shown here is derived from an EMBL/GenBank/DDBJ whole genome shotgun (WGS) entry which is preliminary data.</text>
</comment>
<evidence type="ECO:0000256" key="2">
    <source>
        <dbReference type="ARBA" id="ARBA00023125"/>
    </source>
</evidence>
<dbReference type="Gene3D" id="1.20.120.530">
    <property type="entry name" value="GntR ligand-binding domain-like"/>
    <property type="match status" value="1"/>
</dbReference>
<evidence type="ECO:0000313" key="6">
    <source>
        <dbReference type="Proteomes" id="UP000308121"/>
    </source>
</evidence>
<keyword evidence="3" id="KW-0804">Transcription</keyword>
<dbReference type="PANTHER" id="PTHR43537">
    <property type="entry name" value="TRANSCRIPTIONAL REGULATOR, GNTR FAMILY"/>
    <property type="match status" value="1"/>
</dbReference>
<organism evidence="5 6">
    <name type="scientific">Cellulomonas hominis</name>
    <dbReference type="NCBI Taxonomy" id="156981"/>
    <lineage>
        <taxon>Bacteria</taxon>
        <taxon>Bacillati</taxon>
        <taxon>Actinomycetota</taxon>
        <taxon>Actinomycetes</taxon>
        <taxon>Micrococcales</taxon>
        <taxon>Cellulomonadaceae</taxon>
        <taxon>Cellulomonas</taxon>
    </lineage>
</organism>
<dbReference type="RefSeq" id="WP_154729163.1">
    <property type="nucleotide sequence ID" value="NZ_SZYE01000046.1"/>
</dbReference>
<dbReference type="Pfam" id="PF07729">
    <property type="entry name" value="FCD"/>
    <property type="match status" value="1"/>
</dbReference>
<accession>A0A7Z8JZK9</accession>